<feature type="transmembrane region" description="Helical" evidence="3">
    <location>
        <begin position="170"/>
        <end position="192"/>
    </location>
</feature>
<dbReference type="InterPro" id="IPR004089">
    <property type="entry name" value="MCPsignal_dom"/>
</dbReference>
<keyword evidence="3" id="KW-1133">Transmembrane helix</keyword>
<feature type="domain" description="Methyl-accepting transducer" evidence="4">
    <location>
        <begin position="237"/>
        <end position="473"/>
    </location>
</feature>
<protein>
    <recommendedName>
        <fullName evidence="4">Methyl-accepting transducer domain-containing protein</fullName>
    </recommendedName>
</protein>
<proteinExistence type="predicted"/>
<keyword evidence="3" id="KW-0472">Membrane</keyword>
<accession>A0A4Y6V0Q0</accession>
<organism evidence="5 6">
    <name type="scientific">Saccharibacillus brassicae</name>
    <dbReference type="NCBI Taxonomy" id="2583377"/>
    <lineage>
        <taxon>Bacteria</taxon>
        <taxon>Bacillati</taxon>
        <taxon>Bacillota</taxon>
        <taxon>Bacilli</taxon>
        <taxon>Bacillales</taxon>
        <taxon>Paenibacillaceae</taxon>
        <taxon>Saccharibacillus</taxon>
    </lineage>
</organism>
<dbReference type="GO" id="GO:0016020">
    <property type="term" value="C:membrane"/>
    <property type="evidence" value="ECO:0007669"/>
    <property type="project" value="InterPro"/>
</dbReference>
<dbReference type="Gene3D" id="1.10.287.950">
    <property type="entry name" value="Methyl-accepting chemotaxis protein"/>
    <property type="match status" value="1"/>
</dbReference>
<sequence length="523" mass="56000">MIGINNLNLTRKRSCPMLERKNKLMLLLTLGVALFSVLIHVLGRGTNLFDMMVQMHHSLAAEAHPVWLNVIAVPPILFLAAAAALFAQHRSHRLIPPLVTLALVSSSISLIAGSGGGTEFHFSIFMVIAILCFYESIPLLIGATLIFTVQHLIGFFFSPEMVFGVSSYSLTMLVTHAFFLVATSLAVILQIASNKKAREALNAEKDRERAQTVGEIVERLTATSGQLCGRTGELSAQAESSAGASSLIREHVADIYEGSQEQKNEAGSARTAIEKVGADLRQIVTDTSAVSEVSGQSALHAEAGNRSMGELMHRLTTLESSVSDSAERIRLLNEHARQIGEVTDLIRSIASQTNMLALNASIEASRAGDAGRGFGVVATEIQRLAQQSNASAENIGAFLGRINEESQHSAVSMQRVTAELSDGLAAAHETEDSFRVIRDHANEVNAKLRQVLSSGSLALENSGQASNSIETIFLIADEFVHACEQVKGHADNQLQFSGETAQIAAQLGGATSELRETIARIGA</sequence>
<keyword evidence="3" id="KW-0812">Transmembrane</keyword>
<evidence type="ECO:0000256" key="1">
    <source>
        <dbReference type="ARBA" id="ARBA00023224"/>
    </source>
</evidence>
<dbReference type="SMART" id="SM00283">
    <property type="entry name" value="MA"/>
    <property type="match status" value="1"/>
</dbReference>
<gene>
    <name evidence="5" type="ORF">FFV09_16075</name>
</gene>
<dbReference type="EMBL" id="CP041217">
    <property type="protein sequence ID" value="QDH22226.1"/>
    <property type="molecule type" value="Genomic_DNA"/>
</dbReference>
<reference evidence="5 6" key="1">
    <citation type="submission" date="2019-06" db="EMBL/GenBank/DDBJ databases">
        <title>Saccharibacillus brassicae sp. nov., an endophytic bacterium isolated from Chinese cabbage seeds (Brassica pekinensis).</title>
        <authorList>
            <person name="Jiang L."/>
            <person name="Lee J."/>
            <person name="Kim S.W."/>
        </authorList>
    </citation>
    <scope>NUCLEOTIDE SEQUENCE [LARGE SCALE GENOMIC DNA]</scope>
    <source>
        <strain evidence="6">KCTC 43072 / ATSA2</strain>
    </source>
</reference>
<dbReference type="AlphaFoldDB" id="A0A4Y6V0Q0"/>
<name>A0A4Y6V0Q0_SACBS</name>
<dbReference type="PANTHER" id="PTHR32089:SF114">
    <property type="entry name" value="METHYL-ACCEPTING CHEMOTAXIS PROTEIN MCPB"/>
    <property type="match status" value="1"/>
</dbReference>
<evidence type="ECO:0000259" key="4">
    <source>
        <dbReference type="PROSITE" id="PS50111"/>
    </source>
</evidence>
<dbReference type="GO" id="GO:0007165">
    <property type="term" value="P:signal transduction"/>
    <property type="evidence" value="ECO:0007669"/>
    <property type="project" value="UniProtKB-KW"/>
</dbReference>
<keyword evidence="1 2" id="KW-0807">Transducer</keyword>
<dbReference type="Pfam" id="PF00015">
    <property type="entry name" value="MCPsignal"/>
    <property type="match status" value="1"/>
</dbReference>
<dbReference type="OrthoDB" id="2166737at2"/>
<evidence type="ECO:0000256" key="3">
    <source>
        <dbReference type="SAM" id="Phobius"/>
    </source>
</evidence>
<feature type="transmembrane region" description="Helical" evidence="3">
    <location>
        <begin position="67"/>
        <end position="87"/>
    </location>
</feature>
<dbReference type="PANTHER" id="PTHR32089">
    <property type="entry name" value="METHYL-ACCEPTING CHEMOTAXIS PROTEIN MCPB"/>
    <property type="match status" value="1"/>
</dbReference>
<feature type="transmembrane region" description="Helical" evidence="3">
    <location>
        <begin position="94"/>
        <end position="112"/>
    </location>
</feature>
<feature type="transmembrane region" description="Helical" evidence="3">
    <location>
        <begin position="124"/>
        <end position="149"/>
    </location>
</feature>
<evidence type="ECO:0000256" key="2">
    <source>
        <dbReference type="PROSITE-ProRule" id="PRU00284"/>
    </source>
</evidence>
<evidence type="ECO:0000313" key="6">
    <source>
        <dbReference type="Proteomes" id="UP000316968"/>
    </source>
</evidence>
<dbReference type="PROSITE" id="PS50111">
    <property type="entry name" value="CHEMOTAXIS_TRANSDUC_2"/>
    <property type="match status" value="1"/>
</dbReference>
<evidence type="ECO:0000313" key="5">
    <source>
        <dbReference type="EMBL" id="QDH22226.1"/>
    </source>
</evidence>
<dbReference type="Proteomes" id="UP000316968">
    <property type="component" value="Chromosome"/>
</dbReference>
<keyword evidence="6" id="KW-1185">Reference proteome</keyword>
<dbReference type="KEGG" id="saca:FFV09_16075"/>
<dbReference type="SUPFAM" id="SSF58104">
    <property type="entry name" value="Methyl-accepting chemotaxis protein (MCP) signaling domain"/>
    <property type="match status" value="1"/>
</dbReference>